<sequence length="165" mass="18158">MGFFTPSSRSPYNNAHRPSSWHPSSSSRPSSWHYPSHSRPSSGHSTPRSYHSSYYKRSPRPSYIQQLLRKLKQLLRELYEYARRHPLKLAMSVIVPLLSTGVFAEAAHRFGLSLPAVVMSALGGPPAGASRVRGGGGYYGSRGYGSDGGEGLDLKSFLSLVRMFA</sequence>
<proteinExistence type="predicted"/>
<gene>
    <name evidence="2" type="ORF">K452DRAFT_34129</name>
</gene>
<dbReference type="EMBL" id="ML995486">
    <property type="protein sequence ID" value="KAF2141819.1"/>
    <property type="molecule type" value="Genomic_DNA"/>
</dbReference>
<feature type="region of interest" description="Disordered" evidence="1">
    <location>
        <begin position="1"/>
        <end position="56"/>
    </location>
</feature>
<feature type="compositionally biased region" description="Polar residues" evidence="1">
    <location>
        <begin position="1"/>
        <end position="13"/>
    </location>
</feature>
<organism evidence="2 3">
    <name type="scientific">Aplosporella prunicola CBS 121167</name>
    <dbReference type="NCBI Taxonomy" id="1176127"/>
    <lineage>
        <taxon>Eukaryota</taxon>
        <taxon>Fungi</taxon>
        <taxon>Dikarya</taxon>
        <taxon>Ascomycota</taxon>
        <taxon>Pezizomycotina</taxon>
        <taxon>Dothideomycetes</taxon>
        <taxon>Dothideomycetes incertae sedis</taxon>
        <taxon>Botryosphaeriales</taxon>
        <taxon>Aplosporellaceae</taxon>
        <taxon>Aplosporella</taxon>
    </lineage>
</organism>
<protein>
    <submittedName>
        <fullName evidence="2">Uncharacterized protein</fullName>
    </submittedName>
</protein>
<accession>A0A6A6BC80</accession>
<name>A0A6A6BC80_9PEZI</name>
<evidence type="ECO:0000313" key="2">
    <source>
        <dbReference type="EMBL" id="KAF2141819.1"/>
    </source>
</evidence>
<dbReference type="RefSeq" id="XP_033397531.1">
    <property type="nucleotide sequence ID" value="XM_033545369.1"/>
</dbReference>
<keyword evidence="3" id="KW-1185">Reference proteome</keyword>
<evidence type="ECO:0000313" key="3">
    <source>
        <dbReference type="Proteomes" id="UP000799438"/>
    </source>
</evidence>
<dbReference type="OrthoDB" id="5398396at2759"/>
<feature type="compositionally biased region" description="Low complexity" evidence="1">
    <location>
        <begin position="16"/>
        <end position="56"/>
    </location>
</feature>
<dbReference type="GeneID" id="54302875"/>
<dbReference type="AlphaFoldDB" id="A0A6A6BC80"/>
<evidence type="ECO:0000256" key="1">
    <source>
        <dbReference type="SAM" id="MobiDB-lite"/>
    </source>
</evidence>
<reference evidence="2" key="1">
    <citation type="journal article" date="2020" name="Stud. Mycol.">
        <title>101 Dothideomycetes genomes: a test case for predicting lifestyles and emergence of pathogens.</title>
        <authorList>
            <person name="Haridas S."/>
            <person name="Albert R."/>
            <person name="Binder M."/>
            <person name="Bloem J."/>
            <person name="Labutti K."/>
            <person name="Salamov A."/>
            <person name="Andreopoulos B."/>
            <person name="Baker S."/>
            <person name="Barry K."/>
            <person name="Bills G."/>
            <person name="Bluhm B."/>
            <person name="Cannon C."/>
            <person name="Castanera R."/>
            <person name="Culley D."/>
            <person name="Daum C."/>
            <person name="Ezra D."/>
            <person name="Gonzalez J."/>
            <person name="Henrissat B."/>
            <person name="Kuo A."/>
            <person name="Liang C."/>
            <person name="Lipzen A."/>
            <person name="Lutzoni F."/>
            <person name="Magnuson J."/>
            <person name="Mondo S."/>
            <person name="Nolan M."/>
            <person name="Ohm R."/>
            <person name="Pangilinan J."/>
            <person name="Park H.-J."/>
            <person name="Ramirez L."/>
            <person name="Alfaro M."/>
            <person name="Sun H."/>
            <person name="Tritt A."/>
            <person name="Yoshinaga Y."/>
            <person name="Zwiers L.-H."/>
            <person name="Turgeon B."/>
            <person name="Goodwin S."/>
            <person name="Spatafora J."/>
            <person name="Crous P."/>
            <person name="Grigoriev I."/>
        </authorList>
    </citation>
    <scope>NUCLEOTIDE SEQUENCE</scope>
    <source>
        <strain evidence="2">CBS 121167</strain>
    </source>
</reference>
<dbReference type="Proteomes" id="UP000799438">
    <property type="component" value="Unassembled WGS sequence"/>
</dbReference>